<dbReference type="PANTHER" id="PTHR38477:SF1">
    <property type="entry name" value="MUREIN L,D-TRANSPEPTIDASE CATALYTIC DOMAIN FAMILY PROTEIN"/>
    <property type="match status" value="1"/>
</dbReference>
<reference evidence="2" key="1">
    <citation type="submission" date="2022-03" db="EMBL/GenBank/DDBJ databases">
        <title>De novo assembled genomes of Belliella spp. (Cyclobacteriaceae) strains.</title>
        <authorList>
            <person name="Szabo A."/>
            <person name="Korponai K."/>
            <person name="Felfoldi T."/>
        </authorList>
    </citation>
    <scope>NUCLEOTIDE SEQUENCE</scope>
    <source>
        <strain evidence="2">DSM 111904</strain>
    </source>
</reference>
<evidence type="ECO:0000256" key="1">
    <source>
        <dbReference type="SAM" id="SignalP"/>
    </source>
</evidence>
<accession>A0ABS9UXY5</accession>
<proteinExistence type="predicted"/>
<dbReference type="PANTHER" id="PTHR38477">
    <property type="entry name" value="HYPOTHETICAL EXPORTED PROTEIN"/>
    <property type="match status" value="1"/>
</dbReference>
<dbReference type="RefSeq" id="WP_241347395.1">
    <property type="nucleotide sequence ID" value="NZ_JAKZGP010000011.1"/>
</dbReference>
<dbReference type="EMBL" id="JAKZGP010000011">
    <property type="protein sequence ID" value="MCH7409036.1"/>
    <property type="molecule type" value="Genomic_DNA"/>
</dbReference>
<gene>
    <name evidence="2" type="ORF">MM239_06500</name>
</gene>
<protein>
    <submittedName>
        <fullName evidence="2">Murein L,D-transpeptidase catalytic domain family protein</fullName>
    </submittedName>
</protein>
<keyword evidence="3" id="KW-1185">Reference proteome</keyword>
<evidence type="ECO:0000313" key="3">
    <source>
        <dbReference type="Proteomes" id="UP001165489"/>
    </source>
</evidence>
<evidence type="ECO:0000313" key="2">
    <source>
        <dbReference type="EMBL" id="MCH7409036.1"/>
    </source>
</evidence>
<dbReference type="InterPro" id="IPR032676">
    <property type="entry name" value="YkuD_2"/>
</dbReference>
<comment type="caution">
    <text evidence="2">The sequence shown here is derived from an EMBL/GenBank/DDBJ whole genome shotgun (WGS) entry which is preliminary data.</text>
</comment>
<keyword evidence="1" id="KW-0732">Signal</keyword>
<feature type="chain" id="PRO_5045287214" evidence="1">
    <location>
        <begin position="22"/>
        <end position="236"/>
    </location>
</feature>
<dbReference type="Pfam" id="PF13645">
    <property type="entry name" value="YkuD_2"/>
    <property type="match status" value="1"/>
</dbReference>
<name>A0ABS9UXY5_9BACT</name>
<organism evidence="2 3">
    <name type="scientific">Belliella filtrata</name>
    <dbReference type="NCBI Taxonomy" id="2923435"/>
    <lineage>
        <taxon>Bacteria</taxon>
        <taxon>Pseudomonadati</taxon>
        <taxon>Bacteroidota</taxon>
        <taxon>Cytophagia</taxon>
        <taxon>Cytophagales</taxon>
        <taxon>Cyclobacteriaceae</taxon>
        <taxon>Belliella</taxon>
    </lineage>
</organism>
<feature type="signal peptide" evidence="1">
    <location>
        <begin position="1"/>
        <end position="21"/>
    </location>
</feature>
<sequence>MKKFTLALFFLTSSLFSDFFAAHSLRAHHEEINPVASFNADLIFSNPNNSNIDLPNEIILEIGMSGYQKLVEKKEISLEKPLSVIDFTLPSSQKRLWIIDMVSGEILHHGYVSHGRNSGDLMAKSFSNTNSSYKSSLGFYKTAETYQGKHGYSLRLDGLESGYNDSARERAIVIHGAAYANEDFIKTTGRLGRSLGCPALPLAEANKVIDLIKNKSLLFIFGNDEQYLLKSPILNA</sequence>
<dbReference type="Proteomes" id="UP001165489">
    <property type="component" value="Unassembled WGS sequence"/>
</dbReference>